<evidence type="ECO:0008006" key="5">
    <source>
        <dbReference type="Google" id="ProtNLM"/>
    </source>
</evidence>
<protein>
    <recommendedName>
        <fullName evidence="5">Mid2 domain-containing protein</fullName>
    </recommendedName>
</protein>
<feature type="transmembrane region" description="Helical" evidence="2">
    <location>
        <begin position="92"/>
        <end position="116"/>
    </location>
</feature>
<sequence length="175" mass="18271">MTNQTLNSGFGTLSWDIDVSAGSEVAFVLGDYGNLNNIGNPVVLSQLMNVGPGTSNCSASIPQSVSPVPFSTATGLTSATGMSISSDSSNNAGAIAGGVIGGVSGVLLIITIALFVMRMHNRRKRMAAQQQFALKIWRHSGPDRSAQAGKRYTDLPEEPEQSMPVQSMPVRGEAS</sequence>
<evidence type="ECO:0000313" key="4">
    <source>
        <dbReference type="Proteomes" id="UP000030653"/>
    </source>
</evidence>
<proteinExistence type="predicted"/>
<name>M5GBR9_DACPD</name>
<keyword evidence="2" id="KW-0472">Membrane</keyword>
<evidence type="ECO:0000313" key="3">
    <source>
        <dbReference type="EMBL" id="EJU01463.1"/>
    </source>
</evidence>
<keyword evidence="4" id="KW-1185">Reference proteome</keyword>
<dbReference type="EMBL" id="JH795864">
    <property type="protein sequence ID" value="EJU01463.1"/>
    <property type="molecule type" value="Genomic_DNA"/>
</dbReference>
<organism evidence="3 4">
    <name type="scientific">Dacryopinax primogenitus (strain DJM 731)</name>
    <name type="common">Brown rot fungus</name>
    <dbReference type="NCBI Taxonomy" id="1858805"/>
    <lineage>
        <taxon>Eukaryota</taxon>
        <taxon>Fungi</taxon>
        <taxon>Dikarya</taxon>
        <taxon>Basidiomycota</taxon>
        <taxon>Agaricomycotina</taxon>
        <taxon>Dacrymycetes</taxon>
        <taxon>Dacrymycetales</taxon>
        <taxon>Dacrymycetaceae</taxon>
        <taxon>Dacryopinax</taxon>
    </lineage>
</organism>
<dbReference type="Gene3D" id="1.20.5.510">
    <property type="entry name" value="Single helix bin"/>
    <property type="match status" value="1"/>
</dbReference>
<dbReference type="STRING" id="1858805.M5GBR9"/>
<feature type="region of interest" description="Disordered" evidence="1">
    <location>
        <begin position="142"/>
        <end position="175"/>
    </location>
</feature>
<dbReference type="RefSeq" id="XP_040628360.1">
    <property type="nucleotide sequence ID" value="XM_040772871.1"/>
</dbReference>
<evidence type="ECO:0000256" key="1">
    <source>
        <dbReference type="SAM" id="MobiDB-lite"/>
    </source>
</evidence>
<keyword evidence="2" id="KW-1133">Transmembrane helix</keyword>
<gene>
    <name evidence="3" type="ORF">DACRYDRAFT_22592</name>
</gene>
<dbReference type="GeneID" id="63687933"/>
<keyword evidence="2" id="KW-0812">Transmembrane</keyword>
<dbReference type="HOGENOM" id="CLU_1532502_0_0_1"/>
<evidence type="ECO:0000256" key="2">
    <source>
        <dbReference type="SAM" id="Phobius"/>
    </source>
</evidence>
<dbReference type="Proteomes" id="UP000030653">
    <property type="component" value="Unassembled WGS sequence"/>
</dbReference>
<reference evidence="3 4" key="1">
    <citation type="journal article" date="2012" name="Science">
        <title>The Paleozoic origin of enzymatic lignin decomposition reconstructed from 31 fungal genomes.</title>
        <authorList>
            <person name="Floudas D."/>
            <person name="Binder M."/>
            <person name="Riley R."/>
            <person name="Barry K."/>
            <person name="Blanchette R.A."/>
            <person name="Henrissat B."/>
            <person name="Martinez A.T."/>
            <person name="Otillar R."/>
            <person name="Spatafora J.W."/>
            <person name="Yadav J.S."/>
            <person name="Aerts A."/>
            <person name="Benoit I."/>
            <person name="Boyd A."/>
            <person name="Carlson A."/>
            <person name="Copeland A."/>
            <person name="Coutinho P.M."/>
            <person name="de Vries R.P."/>
            <person name="Ferreira P."/>
            <person name="Findley K."/>
            <person name="Foster B."/>
            <person name="Gaskell J."/>
            <person name="Glotzer D."/>
            <person name="Gorecki P."/>
            <person name="Heitman J."/>
            <person name="Hesse C."/>
            <person name="Hori C."/>
            <person name="Igarashi K."/>
            <person name="Jurgens J.A."/>
            <person name="Kallen N."/>
            <person name="Kersten P."/>
            <person name="Kohler A."/>
            <person name="Kuees U."/>
            <person name="Kumar T.K.A."/>
            <person name="Kuo A."/>
            <person name="LaButti K."/>
            <person name="Larrondo L.F."/>
            <person name="Lindquist E."/>
            <person name="Ling A."/>
            <person name="Lombard V."/>
            <person name="Lucas S."/>
            <person name="Lundell T."/>
            <person name="Martin R."/>
            <person name="McLaughlin D.J."/>
            <person name="Morgenstern I."/>
            <person name="Morin E."/>
            <person name="Murat C."/>
            <person name="Nagy L.G."/>
            <person name="Nolan M."/>
            <person name="Ohm R.A."/>
            <person name="Patyshakuliyeva A."/>
            <person name="Rokas A."/>
            <person name="Ruiz-Duenas F.J."/>
            <person name="Sabat G."/>
            <person name="Salamov A."/>
            <person name="Samejima M."/>
            <person name="Schmutz J."/>
            <person name="Slot J.C."/>
            <person name="St John F."/>
            <person name="Stenlid J."/>
            <person name="Sun H."/>
            <person name="Sun S."/>
            <person name="Syed K."/>
            <person name="Tsang A."/>
            <person name="Wiebenga A."/>
            <person name="Young D."/>
            <person name="Pisabarro A."/>
            <person name="Eastwood D.C."/>
            <person name="Martin F."/>
            <person name="Cullen D."/>
            <person name="Grigoriev I.V."/>
            <person name="Hibbett D.S."/>
        </authorList>
    </citation>
    <scope>NUCLEOTIDE SEQUENCE [LARGE SCALE GENOMIC DNA]</scope>
    <source>
        <strain evidence="3 4">DJM-731 SS1</strain>
    </source>
</reference>
<dbReference type="AlphaFoldDB" id="M5GBR9"/>
<accession>M5GBR9</accession>